<evidence type="ECO:0008006" key="10">
    <source>
        <dbReference type="Google" id="ProtNLM"/>
    </source>
</evidence>
<dbReference type="AlphaFoldDB" id="A0ABC9AUZ6"/>
<evidence type="ECO:0000313" key="8">
    <source>
        <dbReference type="EMBL" id="CAL4987857.1"/>
    </source>
</evidence>
<accession>A0ABC9AUZ6</accession>
<dbReference type="CDD" id="cd11064">
    <property type="entry name" value="CYP86A"/>
    <property type="match status" value="1"/>
</dbReference>
<dbReference type="InterPro" id="IPR001128">
    <property type="entry name" value="Cyt_P450"/>
</dbReference>
<keyword evidence="2 5" id="KW-0479">Metal-binding</keyword>
<sequence length="536" mass="59298">MQQMALLSVELVVLPSVVLLIPLYLYIKSRRSNHNPLLPTNWPILGVLPSIAANRHSFHDFVTSVLTTTKLNFRVRGPPWTNMRLFLTCDPENVRHIFTRNFANYPKGGGFAAVFGTLEGTIFTADGEPWRRQRTRIHHVFTRPSFLAFMSCTCRDKVARGLLPLLSRMAAAGAPFDMDDMLGRLVIDMTVILVFGEDPRCLSSAGKPATTMPVAAAMDAVMEVAFFRNAVPTPLWKAMRCLRIGPERKVAAAEAVLRGFVSEKIRRRIAGGEPAAAAVHVDILSHYIDDPDCYSDGAGRRREPTDFMLRTFINFMVALRDPVGAALPWLVYSLATHPRVVAAAREELAPVAASRWRTSSSPAGGGEEAMEVVFEPEELEGLVYLRAALLESLRLYPPGPIERKAVAADDVLPSGHAVRAGETVLVPVYSMGRMESVWGGDCREYRPERWISEDGARLRFVPSYKFLSFNTGPRSCLGKGIAMAQMMTVAAAVAWNFDVEVVEGHAVEPKLSVVLQMKNGLMVKVKRRGGWCDMSR</sequence>
<dbReference type="PROSITE" id="PS00086">
    <property type="entry name" value="CYTOCHROME_P450"/>
    <property type="match status" value="1"/>
</dbReference>
<comment type="similarity">
    <text evidence="1 6">Belongs to the cytochrome P450 family.</text>
</comment>
<name>A0ABC9AUZ6_9POAL</name>
<keyword evidence="5 6" id="KW-0349">Heme</keyword>
<feature type="binding site" description="axial binding residue" evidence="5">
    <location>
        <position position="476"/>
    </location>
    <ligand>
        <name>heme</name>
        <dbReference type="ChEBI" id="CHEBI:30413"/>
    </ligand>
    <ligandPart>
        <name>Fe</name>
        <dbReference type="ChEBI" id="CHEBI:18248"/>
    </ligandPart>
</feature>
<keyword evidence="3 6" id="KW-0560">Oxidoreductase</keyword>
<gene>
    <name evidence="8" type="ORF">URODEC1_LOCUS59021</name>
</gene>
<evidence type="ECO:0000256" key="1">
    <source>
        <dbReference type="ARBA" id="ARBA00010617"/>
    </source>
</evidence>
<keyword evidence="7" id="KW-0812">Transmembrane</keyword>
<keyword evidence="4 5" id="KW-0408">Iron</keyword>
<dbReference type="InterPro" id="IPR002401">
    <property type="entry name" value="Cyt_P450_E_grp-I"/>
</dbReference>
<evidence type="ECO:0000313" key="9">
    <source>
        <dbReference type="Proteomes" id="UP001497457"/>
    </source>
</evidence>
<evidence type="ECO:0000256" key="5">
    <source>
        <dbReference type="PIRSR" id="PIRSR602401-1"/>
    </source>
</evidence>
<dbReference type="EMBL" id="OZ075133">
    <property type="protein sequence ID" value="CAL4987857.1"/>
    <property type="molecule type" value="Genomic_DNA"/>
</dbReference>
<dbReference type="Proteomes" id="UP001497457">
    <property type="component" value="Chromosome 23rd"/>
</dbReference>
<dbReference type="PANTHER" id="PTHR24296">
    <property type="entry name" value="CYTOCHROME P450"/>
    <property type="match status" value="1"/>
</dbReference>
<keyword evidence="7" id="KW-1133">Transmembrane helix</keyword>
<dbReference type="Pfam" id="PF00067">
    <property type="entry name" value="p450"/>
    <property type="match status" value="1"/>
</dbReference>
<keyword evidence="7" id="KW-0472">Membrane</keyword>
<dbReference type="Gene3D" id="1.10.630.10">
    <property type="entry name" value="Cytochrome P450"/>
    <property type="match status" value="1"/>
</dbReference>
<evidence type="ECO:0000256" key="3">
    <source>
        <dbReference type="ARBA" id="ARBA00023002"/>
    </source>
</evidence>
<organism evidence="8 9">
    <name type="scientific">Urochloa decumbens</name>
    <dbReference type="NCBI Taxonomy" id="240449"/>
    <lineage>
        <taxon>Eukaryota</taxon>
        <taxon>Viridiplantae</taxon>
        <taxon>Streptophyta</taxon>
        <taxon>Embryophyta</taxon>
        <taxon>Tracheophyta</taxon>
        <taxon>Spermatophyta</taxon>
        <taxon>Magnoliopsida</taxon>
        <taxon>Liliopsida</taxon>
        <taxon>Poales</taxon>
        <taxon>Poaceae</taxon>
        <taxon>PACMAD clade</taxon>
        <taxon>Panicoideae</taxon>
        <taxon>Panicodae</taxon>
        <taxon>Paniceae</taxon>
        <taxon>Melinidinae</taxon>
        <taxon>Urochloa</taxon>
    </lineage>
</organism>
<protein>
    <recommendedName>
        <fullName evidence="10">Cytochrome P450</fullName>
    </recommendedName>
</protein>
<feature type="transmembrane region" description="Helical" evidence="7">
    <location>
        <begin position="6"/>
        <end position="27"/>
    </location>
</feature>
<keyword evidence="6" id="KW-0503">Monooxygenase</keyword>
<comment type="cofactor">
    <cofactor evidence="5">
        <name>heme</name>
        <dbReference type="ChEBI" id="CHEBI:30413"/>
    </cofactor>
</comment>
<evidence type="ECO:0000256" key="6">
    <source>
        <dbReference type="RuleBase" id="RU000461"/>
    </source>
</evidence>
<dbReference type="SUPFAM" id="SSF48264">
    <property type="entry name" value="Cytochrome P450"/>
    <property type="match status" value="1"/>
</dbReference>
<dbReference type="InterPro" id="IPR036396">
    <property type="entry name" value="Cyt_P450_sf"/>
</dbReference>
<dbReference type="GO" id="GO:0004497">
    <property type="term" value="F:monooxygenase activity"/>
    <property type="evidence" value="ECO:0007669"/>
    <property type="project" value="UniProtKB-KW"/>
</dbReference>
<dbReference type="PRINTS" id="PR00385">
    <property type="entry name" value="P450"/>
</dbReference>
<evidence type="ECO:0000256" key="7">
    <source>
        <dbReference type="SAM" id="Phobius"/>
    </source>
</evidence>
<reference evidence="8" key="1">
    <citation type="submission" date="2024-10" db="EMBL/GenBank/DDBJ databases">
        <authorList>
            <person name="Ryan C."/>
        </authorList>
    </citation>
    <scope>NUCLEOTIDE SEQUENCE [LARGE SCALE GENOMIC DNA]</scope>
</reference>
<keyword evidence="9" id="KW-1185">Reference proteome</keyword>
<dbReference type="GO" id="GO:0006629">
    <property type="term" value="P:lipid metabolic process"/>
    <property type="evidence" value="ECO:0007669"/>
    <property type="project" value="UniProtKB-ARBA"/>
</dbReference>
<evidence type="ECO:0000256" key="2">
    <source>
        <dbReference type="ARBA" id="ARBA00022723"/>
    </source>
</evidence>
<dbReference type="InterPro" id="IPR017972">
    <property type="entry name" value="Cyt_P450_CS"/>
</dbReference>
<proteinExistence type="inferred from homology"/>
<dbReference type="GO" id="GO:0046872">
    <property type="term" value="F:metal ion binding"/>
    <property type="evidence" value="ECO:0007669"/>
    <property type="project" value="UniProtKB-KW"/>
</dbReference>
<evidence type="ECO:0000256" key="4">
    <source>
        <dbReference type="ARBA" id="ARBA00023004"/>
    </source>
</evidence>
<dbReference type="PRINTS" id="PR00463">
    <property type="entry name" value="EP450I"/>
</dbReference>